<dbReference type="PIRSF" id="PIRSF017082">
    <property type="entry name" value="YflP"/>
    <property type="match status" value="1"/>
</dbReference>
<accession>A0ABV7TAE6</accession>
<reference evidence="4" key="1">
    <citation type="journal article" date="2019" name="Int. J. Syst. Evol. Microbiol.">
        <title>The Global Catalogue of Microorganisms (GCM) 10K type strain sequencing project: providing services to taxonomists for standard genome sequencing and annotation.</title>
        <authorList>
            <consortium name="The Broad Institute Genomics Platform"/>
            <consortium name="The Broad Institute Genome Sequencing Center for Infectious Disease"/>
            <person name="Wu L."/>
            <person name="Ma J."/>
        </authorList>
    </citation>
    <scope>NUCLEOTIDE SEQUENCE [LARGE SCALE GENOMIC DNA]</scope>
    <source>
        <strain evidence="4">KCTC 42447</strain>
    </source>
</reference>
<protein>
    <submittedName>
        <fullName evidence="3">Bug family tripartite tricarboxylate transporter substrate binding protein</fullName>
    </submittedName>
</protein>
<dbReference type="Pfam" id="PF03401">
    <property type="entry name" value="TctC"/>
    <property type="match status" value="1"/>
</dbReference>
<dbReference type="Gene3D" id="3.40.190.150">
    <property type="entry name" value="Bordetella uptake gene, domain 1"/>
    <property type="match status" value="1"/>
</dbReference>
<dbReference type="SUPFAM" id="SSF53850">
    <property type="entry name" value="Periplasmic binding protein-like II"/>
    <property type="match status" value="1"/>
</dbReference>
<evidence type="ECO:0000256" key="2">
    <source>
        <dbReference type="SAM" id="SignalP"/>
    </source>
</evidence>
<keyword evidence="2" id="KW-0732">Signal</keyword>
<evidence type="ECO:0000313" key="3">
    <source>
        <dbReference type="EMBL" id="MFC3609360.1"/>
    </source>
</evidence>
<sequence>MARVSSTRRWLSLSLVSLLLSLGSTAALAEDYPKKSVTIVVAYPAGGATDTLGRIFADHFSQAWGQPVVVENRPGAGGITGTNLAAKAKPDGHTLLMGITAMAQGPALFPSLPYDVKTDFRPVAEIARSQNLMVVPTSLGVETLDDFLALVRKEPDTHTFGSYGNGTSAHIHGEMLNDQAKLDLRHVPYRGAAPLVTDTLAGRLSASFLDAGSTHAHLDSGRFKVLAVTGATRSPLLSEVPTFTELGYKNMELWGWFGLFAPQGTPDDVLQAVSAQARRVLEKPEVIKTITGLGLQVGEESGETFSATLLRDIDVWTKVINDAGITLN</sequence>
<dbReference type="Proteomes" id="UP001595630">
    <property type="component" value="Unassembled WGS sequence"/>
</dbReference>
<evidence type="ECO:0000256" key="1">
    <source>
        <dbReference type="ARBA" id="ARBA00006987"/>
    </source>
</evidence>
<dbReference type="EMBL" id="JBHRXZ010000024">
    <property type="protein sequence ID" value="MFC3609360.1"/>
    <property type="molecule type" value="Genomic_DNA"/>
</dbReference>
<keyword evidence="4" id="KW-1185">Reference proteome</keyword>
<comment type="caution">
    <text evidence="3">The sequence shown here is derived from an EMBL/GenBank/DDBJ whole genome shotgun (WGS) entry which is preliminary data.</text>
</comment>
<dbReference type="InterPro" id="IPR042100">
    <property type="entry name" value="Bug_dom1"/>
</dbReference>
<dbReference type="RefSeq" id="WP_386366834.1">
    <property type="nucleotide sequence ID" value="NZ_JBHRXZ010000024.1"/>
</dbReference>
<proteinExistence type="inferred from homology"/>
<dbReference type="Gene3D" id="3.40.190.10">
    <property type="entry name" value="Periplasmic binding protein-like II"/>
    <property type="match status" value="1"/>
</dbReference>
<feature type="chain" id="PRO_5045809354" evidence="2">
    <location>
        <begin position="30"/>
        <end position="328"/>
    </location>
</feature>
<organism evidence="3 4">
    <name type="scientific">Stutzerimonas tarimensis</name>
    <dbReference type="NCBI Taxonomy" id="1507735"/>
    <lineage>
        <taxon>Bacteria</taxon>
        <taxon>Pseudomonadati</taxon>
        <taxon>Pseudomonadota</taxon>
        <taxon>Gammaproteobacteria</taxon>
        <taxon>Pseudomonadales</taxon>
        <taxon>Pseudomonadaceae</taxon>
        <taxon>Stutzerimonas</taxon>
    </lineage>
</organism>
<gene>
    <name evidence="3" type="ORF">ACFOMF_16410</name>
</gene>
<dbReference type="PANTHER" id="PTHR42928">
    <property type="entry name" value="TRICARBOXYLATE-BINDING PROTEIN"/>
    <property type="match status" value="1"/>
</dbReference>
<name>A0ABV7TAE6_9GAMM</name>
<evidence type="ECO:0000313" key="4">
    <source>
        <dbReference type="Proteomes" id="UP001595630"/>
    </source>
</evidence>
<dbReference type="InterPro" id="IPR005064">
    <property type="entry name" value="BUG"/>
</dbReference>
<dbReference type="CDD" id="cd07012">
    <property type="entry name" value="PBP2_Bug_TTT"/>
    <property type="match status" value="1"/>
</dbReference>
<feature type="signal peptide" evidence="2">
    <location>
        <begin position="1"/>
        <end position="29"/>
    </location>
</feature>
<dbReference type="PANTHER" id="PTHR42928:SF5">
    <property type="entry name" value="BLR1237 PROTEIN"/>
    <property type="match status" value="1"/>
</dbReference>
<comment type="similarity">
    <text evidence="1">Belongs to the UPF0065 (bug) family.</text>
</comment>